<protein>
    <submittedName>
        <fullName evidence="2">Uncharacterized protein (TIGR02246 family)</fullName>
    </submittedName>
</protein>
<feature type="domain" description="SnoaL-like" evidence="1">
    <location>
        <begin position="14"/>
        <end position="105"/>
    </location>
</feature>
<keyword evidence="3" id="KW-1185">Reference proteome</keyword>
<dbReference type="EMBL" id="JACHHE010000007">
    <property type="protein sequence ID" value="MBB5181165.1"/>
    <property type="molecule type" value="Genomic_DNA"/>
</dbReference>
<organism evidence="2 3">
    <name type="scientific">Planococcus koreensis</name>
    <dbReference type="NCBI Taxonomy" id="112331"/>
    <lineage>
        <taxon>Bacteria</taxon>
        <taxon>Bacillati</taxon>
        <taxon>Bacillota</taxon>
        <taxon>Bacilli</taxon>
        <taxon>Bacillales</taxon>
        <taxon>Caryophanaceae</taxon>
        <taxon>Planococcus</taxon>
    </lineage>
</organism>
<evidence type="ECO:0000313" key="2">
    <source>
        <dbReference type="EMBL" id="MBB5181165.1"/>
    </source>
</evidence>
<evidence type="ECO:0000259" key="1">
    <source>
        <dbReference type="Pfam" id="PF12680"/>
    </source>
</evidence>
<dbReference type="AlphaFoldDB" id="A0A7W8FV12"/>
<proteinExistence type="predicted"/>
<reference evidence="2 3" key="1">
    <citation type="submission" date="2020-08" db="EMBL/GenBank/DDBJ databases">
        <title>Genomic Encyclopedia of Type Strains, Phase IV (KMG-IV): sequencing the most valuable type-strain genomes for metagenomic binning, comparative biology and taxonomic classification.</title>
        <authorList>
            <person name="Goeker M."/>
        </authorList>
    </citation>
    <scope>NUCLEOTIDE SEQUENCE [LARGE SCALE GENOMIC DNA]</scope>
    <source>
        <strain evidence="2 3">DSM 15895</strain>
    </source>
</reference>
<dbReference type="Proteomes" id="UP000525923">
    <property type="component" value="Unassembled WGS sequence"/>
</dbReference>
<name>A0A7W8FV12_9BACL</name>
<dbReference type="InterPro" id="IPR032710">
    <property type="entry name" value="NTF2-like_dom_sf"/>
</dbReference>
<evidence type="ECO:0000313" key="3">
    <source>
        <dbReference type="Proteomes" id="UP000525923"/>
    </source>
</evidence>
<comment type="caution">
    <text evidence="2">The sequence shown here is derived from an EMBL/GenBank/DDBJ whole genome shotgun (WGS) entry which is preliminary data.</text>
</comment>
<dbReference type="RefSeq" id="WP_135502917.1">
    <property type="nucleotide sequence ID" value="NZ_JACHHE010000007.1"/>
</dbReference>
<dbReference type="Pfam" id="PF12680">
    <property type="entry name" value="SnoaL_2"/>
    <property type="match status" value="1"/>
</dbReference>
<dbReference type="SUPFAM" id="SSF54427">
    <property type="entry name" value="NTF2-like"/>
    <property type="match status" value="1"/>
</dbReference>
<gene>
    <name evidence="2" type="ORF">HNQ44_002630</name>
</gene>
<dbReference type="OrthoDB" id="6692273at2"/>
<dbReference type="Gene3D" id="3.10.450.50">
    <property type="match status" value="1"/>
</dbReference>
<accession>A0A7W8FV12</accession>
<dbReference type="InterPro" id="IPR037401">
    <property type="entry name" value="SnoaL-like"/>
</dbReference>
<sequence>MVVEAKPEFFMKVNEAFSNRDIDFIASIIADDVVWTLHGKKAQGKDAFIDYMKMMDMDSGLGTELTIDTLLTDGAEAVVKGKMTFNTSTGEEKTYLYCDIYQMHDIEEKIQDLTSFIIALDE</sequence>